<sequence length="124" mass="14776">MCEVGKDWIRDMTKKKMNERVMEVGKEEWKRLLQSTELTRKYAVEKEAVKLESCADGSVGASLRMLLRGDCLPVRTNSCVHWRYREEERDRVCGERETEEHVLLDCVRYEFWHKRQINGEIVLL</sequence>
<gene>
    <name evidence="1" type="ORF">CAPTEDRAFT_187572</name>
</gene>
<dbReference type="EMBL" id="KB302615">
    <property type="protein sequence ID" value="ELU04116.1"/>
    <property type="molecule type" value="Genomic_DNA"/>
</dbReference>
<name>R7UDD3_CAPTE</name>
<dbReference type="AlphaFoldDB" id="R7UDD3"/>
<protein>
    <submittedName>
        <fullName evidence="1 2">Uncharacterized protein</fullName>
    </submittedName>
</protein>
<evidence type="ECO:0000313" key="1">
    <source>
        <dbReference type="EMBL" id="ELU04116.1"/>
    </source>
</evidence>
<dbReference type="EMBL" id="AMQN01001456">
    <property type="status" value="NOT_ANNOTATED_CDS"/>
    <property type="molecule type" value="Genomic_DNA"/>
</dbReference>
<reference evidence="3" key="1">
    <citation type="submission" date="2012-12" db="EMBL/GenBank/DDBJ databases">
        <authorList>
            <person name="Hellsten U."/>
            <person name="Grimwood J."/>
            <person name="Chapman J.A."/>
            <person name="Shapiro H."/>
            <person name="Aerts A."/>
            <person name="Otillar R.P."/>
            <person name="Terry A.Y."/>
            <person name="Boore J.L."/>
            <person name="Simakov O."/>
            <person name="Marletaz F."/>
            <person name="Cho S.-J."/>
            <person name="Edsinger-Gonzales E."/>
            <person name="Havlak P."/>
            <person name="Kuo D.-H."/>
            <person name="Larsson T."/>
            <person name="Lv J."/>
            <person name="Arendt D."/>
            <person name="Savage R."/>
            <person name="Osoegawa K."/>
            <person name="de Jong P."/>
            <person name="Lindberg D.R."/>
            <person name="Seaver E.C."/>
            <person name="Weisblat D.A."/>
            <person name="Putnam N.H."/>
            <person name="Grigoriev I.V."/>
            <person name="Rokhsar D.S."/>
        </authorList>
    </citation>
    <scope>NUCLEOTIDE SEQUENCE</scope>
    <source>
        <strain evidence="3">I ESC-2004</strain>
    </source>
</reference>
<accession>R7UDD3</accession>
<proteinExistence type="predicted"/>
<dbReference type="Proteomes" id="UP000014760">
    <property type="component" value="Unassembled WGS sequence"/>
</dbReference>
<dbReference type="OrthoDB" id="6508428at2759"/>
<reference evidence="1 3" key="2">
    <citation type="journal article" date="2013" name="Nature">
        <title>Insights into bilaterian evolution from three spiralian genomes.</title>
        <authorList>
            <person name="Simakov O."/>
            <person name="Marletaz F."/>
            <person name="Cho S.J."/>
            <person name="Edsinger-Gonzales E."/>
            <person name="Havlak P."/>
            <person name="Hellsten U."/>
            <person name="Kuo D.H."/>
            <person name="Larsson T."/>
            <person name="Lv J."/>
            <person name="Arendt D."/>
            <person name="Savage R."/>
            <person name="Osoegawa K."/>
            <person name="de Jong P."/>
            <person name="Grimwood J."/>
            <person name="Chapman J.A."/>
            <person name="Shapiro H."/>
            <person name="Aerts A."/>
            <person name="Otillar R.P."/>
            <person name="Terry A.Y."/>
            <person name="Boore J.L."/>
            <person name="Grigoriev I.V."/>
            <person name="Lindberg D.R."/>
            <person name="Seaver E.C."/>
            <person name="Weisblat D.A."/>
            <person name="Putnam N.H."/>
            <person name="Rokhsar D.S."/>
        </authorList>
    </citation>
    <scope>NUCLEOTIDE SEQUENCE</scope>
    <source>
        <strain evidence="1 3">I ESC-2004</strain>
    </source>
</reference>
<reference evidence="2" key="3">
    <citation type="submission" date="2015-06" db="UniProtKB">
        <authorList>
            <consortium name="EnsemblMetazoa"/>
        </authorList>
    </citation>
    <scope>IDENTIFICATION</scope>
</reference>
<evidence type="ECO:0000313" key="3">
    <source>
        <dbReference type="Proteomes" id="UP000014760"/>
    </source>
</evidence>
<dbReference type="HOGENOM" id="CLU_2160754_0_0_1"/>
<keyword evidence="3" id="KW-1185">Reference proteome</keyword>
<dbReference type="EnsemblMetazoa" id="CapteT187572">
    <property type="protein sequence ID" value="CapteP187572"/>
    <property type="gene ID" value="CapteG187572"/>
</dbReference>
<organism evidence="1">
    <name type="scientific">Capitella teleta</name>
    <name type="common">Polychaete worm</name>
    <dbReference type="NCBI Taxonomy" id="283909"/>
    <lineage>
        <taxon>Eukaryota</taxon>
        <taxon>Metazoa</taxon>
        <taxon>Spiralia</taxon>
        <taxon>Lophotrochozoa</taxon>
        <taxon>Annelida</taxon>
        <taxon>Polychaeta</taxon>
        <taxon>Sedentaria</taxon>
        <taxon>Scolecida</taxon>
        <taxon>Capitellidae</taxon>
        <taxon>Capitella</taxon>
    </lineage>
</organism>
<evidence type="ECO:0000313" key="2">
    <source>
        <dbReference type="EnsemblMetazoa" id="CapteP187572"/>
    </source>
</evidence>